<evidence type="ECO:0000313" key="2">
    <source>
        <dbReference type="Proteomes" id="UP000192907"/>
    </source>
</evidence>
<accession>A0A1Y6C0D5</accession>
<proteinExistence type="predicted"/>
<dbReference type="Proteomes" id="UP000192907">
    <property type="component" value="Unassembled WGS sequence"/>
</dbReference>
<gene>
    <name evidence="1" type="ORF">SAMN06296036_109135</name>
</gene>
<name>A0A1Y6C0D5_9BACT</name>
<keyword evidence="2" id="KW-1185">Reference proteome</keyword>
<dbReference type="STRING" id="1513793.SAMN06296036_109135"/>
<sequence length="179" mass="20154">MIPKFMFAFIAWSAVSNAYGLSYQKAYQLVVEQGESMTFSSSNHGALCELLAVEKVQELYPYAQVESGIKYGPRFGNIKGELDVVVFEGGQASTVIEVKCSKNYSSAANKANSQLNRFKSVAGDCDYDYWSEWEDYSCEDFQAAGTTFTKMSYADAYQFEMSFDLTRSDILRLIQDLSY</sequence>
<dbReference type="RefSeq" id="WP_132319278.1">
    <property type="nucleotide sequence ID" value="NZ_FWZT01000009.1"/>
</dbReference>
<reference evidence="2" key="1">
    <citation type="submission" date="2017-04" db="EMBL/GenBank/DDBJ databases">
        <authorList>
            <person name="Varghese N."/>
            <person name="Submissions S."/>
        </authorList>
    </citation>
    <scope>NUCLEOTIDE SEQUENCE [LARGE SCALE GENOMIC DNA]</scope>
    <source>
        <strain evidence="2">RKEM611</strain>
    </source>
</reference>
<dbReference type="AlphaFoldDB" id="A0A1Y6C0D5"/>
<evidence type="ECO:0000313" key="1">
    <source>
        <dbReference type="EMBL" id="SMF29904.1"/>
    </source>
</evidence>
<dbReference type="EMBL" id="FWZT01000009">
    <property type="protein sequence ID" value="SMF29904.1"/>
    <property type="molecule type" value="Genomic_DNA"/>
</dbReference>
<protein>
    <submittedName>
        <fullName evidence="1">Uncharacterized protein</fullName>
    </submittedName>
</protein>
<organism evidence="1 2">
    <name type="scientific">Pseudobacteriovorax antillogorgiicola</name>
    <dbReference type="NCBI Taxonomy" id="1513793"/>
    <lineage>
        <taxon>Bacteria</taxon>
        <taxon>Pseudomonadati</taxon>
        <taxon>Bdellovibrionota</taxon>
        <taxon>Oligoflexia</taxon>
        <taxon>Oligoflexales</taxon>
        <taxon>Pseudobacteriovoracaceae</taxon>
        <taxon>Pseudobacteriovorax</taxon>
    </lineage>
</organism>